<dbReference type="PANTHER" id="PTHR11742">
    <property type="entry name" value="MANNOSYL-OLIGOSACCHARIDE ALPHA-1,2-MANNOSIDASE-RELATED"/>
    <property type="match status" value="1"/>
</dbReference>
<feature type="region of interest" description="Disordered" evidence="7">
    <location>
        <begin position="719"/>
        <end position="740"/>
    </location>
</feature>
<dbReference type="EMBL" id="HE978325">
    <property type="protein sequence ID" value="CCK72654.1"/>
    <property type="molecule type" value="Genomic_DNA"/>
</dbReference>
<dbReference type="GO" id="GO:0005509">
    <property type="term" value="F:calcium ion binding"/>
    <property type="evidence" value="ECO:0007669"/>
    <property type="project" value="InterPro"/>
</dbReference>
<dbReference type="HOGENOM" id="CLU_022261_0_0_1"/>
<keyword evidence="5" id="KW-1015">Disulfide bond</keyword>
<dbReference type="Proteomes" id="UP000006310">
    <property type="component" value="Chromosome 12"/>
</dbReference>
<dbReference type="GO" id="GO:0005975">
    <property type="term" value="P:carbohydrate metabolic process"/>
    <property type="evidence" value="ECO:0007669"/>
    <property type="project" value="InterPro"/>
</dbReference>
<feature type="compositionally biased region" description="Basic and acidic residues" evidence="7">
    <location>
        <begin position="721"/>
        <end position="740"/>
    </location>
</feature>
<reference evidence="8 9" key="1">
    <citation type="journal article" date="2011" name="Proc. Natl. Acad. Sci. U.S.A.">
        <title>Evolutionary erosion of yeast sex chromosomes by mating-type switching accidents.</title>
        <authorList>
            <person name="Gordon J.L."/>
            <person name="Armisen D."/>
            <person name="Proux-Wera E."/>
            <person name="Oheigeartaigh S.S."/>
            <person name="Byrne K.P."/>
            <person name="Wolfe K.H."/>
        </authorList>
    </citation>
    <scope>NUCLEOTIDE SEQUENCE [LARGE SCALE GENOMIC DNA]</scope>
    <source>
        <strain evidence="9">ATCC MYA-139 / BCRC 22969 / CBS 8797 / CCRC 22969 / KCTC 17520 / NBRC 10181 / NCYC 3082</strain>
    </source>
</reference>
<evidence type="ECO:0000256" key="1">
    <source>
        <dbReference type="ARBA" id="ARBA00001913"/>
    </source>
</evidence>
<evidence type="ECO:0000256" key="5">
    <source>
        <dbReference type="ARBA" id="ARBA00023157"/>
    </source>
</evidence>
<dbReference type="STRING" id="1071383.J7SAD2"/>
<dbReference type="eggNOG" id="KOG2204">
    <property type="taxonomic scope" value="Eukaryota"/>
</dbReference>
<dbReference type="GO" id="GO:0005783">
    <property type="term" value="C:endoplasmic reticulum"/>
    <property type="evidence" value="ECO:0007669"/>
    <property type="project" value="EnsemblFungi"/>
</dbReference>
<dbReference type="GeneID" id="34528428"/>
<reference evidence="9" key="2">
    <citation type="submission" date="2012-08" db="EMBL/GenBank/DDBJ databases">
        <title>Genome sequence of Kazachstania naganishii.</title>
        <authorList>
            <person name="Gordon J.L."/>
            <person name="Armisen D."/>
            <person name="Proux-Wera E."/>
            <person name="OhEigeartaigh S.S."/>
            <person name="Byrne K.P."/>
            <person name="Wolfe K.H."/>
        </authorList>
    </citation>
    <scope>NUCLEOTIDE SEQUENCE [LARGE SCALE GENOMIC DNA]</scope>
    <source>
        <strain evidence="9">ATCC MYA-139 / BCRC 22969 / CBS 8797 / CCRC 22969 / KCTC 17520 / NBRC 10181 / NCYC 3082</strain>
    </source>
</reference>
<dbReference type="SUPFAM" id="SSF48225">
    <property type="entry name" value="Seven-hairpin glycosidases"/>
    <property type="match status" value="1"/>
</dbReference>
<keyword evidence="4 6" id="KW-0378">Hydrolase</keyword>
<protein>
    <recommendedName>
        <fullName evidence="6">alpha-1,2-Mannosidase</fullName>
        <ecNumber evidence="6">3.2.1.-</ecNumber>
    </recommendedName>
</protein>
<dbReference type="GO" id="GO:0004571">
    <property type="term" value="F:mannosyl-oligosaccharide 1,2-alpha-mannosidase activity"/>
    <property type="evidence" value="ECO:0007669"/>
    <property type="project" value="InterPro"/>
</dbReference>
<evidence type="ECO:0000256" key="4">
    <source>
        <dbReference type="ARBA" id="ARBA00022801"/>
    </source>
</evidence>
<accession>J7SAD2</accession>
<comment type="cofactor">
    <cofactor evidence="1">
        <name>Ca(2+)</name>
        <dbReference type="ChEBI" id="CHEBI:29108"/>
    </cofactor>
</comment>
<dbReference type="InterPro" id="IPR050749">
    <property type="entry name" value="Glycosyl_Hydrolase_47"/>
</dbReference>
<evidence type="ECO:0000256" key="2">
    <source>
        <dbReference type="ARBA" id="ARBA00004922"/>
    </source>
</evidence>
<evidence type="ECO:0000313" key="8">
    <source>
        <dbReference type="EMBL" id="CCK72654.1"/>
    </source>
</evidence>
<evidence type="ECO:0000256" key="6">
    <source>
        <dbReference type="RuleBase" id="RU361193"/>
    </source>
</evidence>
<comment type="similarity">
    <text evidence="3 6">Belongs to the glycosyl hydrolase 47 family.</text>
</comment>
<dbReference type="InterPro" id="IPR036026">
    <property type="entry name" value="Seven-hairpin_glycosidases"/>
</dbReference>
<proteinExistence type="inferred from homology"/>
<organism evidence="8 9">
    <name type="scientific">Huiozyma naganishii (strain ATCC MYA-139 / BCRC 22969 / CBS 8797 / KCTC 17520 / NBRC 10181 / NCYC 3082 / Yp74L-3)</name>
    <name type="common">Yeast</name>
    <name type="synonym">Kazachstania naganishii</name>
    <dbReference type="NCBI Taxonomy" id="1071383"/>
    <lineage>
        <taxon>Eukaryota</taxon>
        <taxon>Fungi</taxon>
        <taxon>Dikarya</taxon>
        <taxon>Ascomycota</taxon>
        <taxon>Saccharomycotina</taxon>
        <taxon>Saccharomycetes</taxon>
        <taxon>Saccharomycetales</taxon>
        <taxon>Saccharomycetaceae</taxon>
        <taxon>Huiozyma</taxon>
    </lineage>
</organism>
<dbReference type="GO" id="GO:0016020">
    <property type="term" value="C:membrane"/>
    <property type="evidence" value="ECO:0007669"/>
    <property type="project" value="InterPro"/>
</dbReference>
<dbReference type="AlphaFoldDB" id="J7SAD2"/>
<dbReference type="RefSeq" id="XP_022466899.1">
    <property type="nucleotide sequence ID" value="XM_022610621.1"/>
</dbReference>
<dbReference type="KEGG" id="kng:KNAG_0L00310"/>
<evidence type="ECO:0000313" key="9">
    <source>
        <dbReference type="Proteomes" id="UP000006310"/>
    </source>
</evidence>
<dbReference type="GO" id="GO:0036503">
    <property type="term" value="P:ERAD pathway"/>
    <property type="evidence" value="ECO:0007669"/>
    <property type="project" value="EnsemblFungi"/>
</dbReference>
<dbReference type="OrthoDB" id="8118055at2759"/>
<sequence>MPPLKVLRFVVRKVKSVLLLSTTVLLLFYYTFQNEIDILNSYAENELLPTISTAQQHAQASTDIHDLLNDDNEAVRDLPTKNRYFPLLVRSPESDPTREAPNADPRQFKRKYSVHLEVALPNSGSTDLIAGGFPANITERDGPMLERIKDVFDRSWSQISSQWADDPWPLNLVDTLETLYIFNRTAQFNDAVETIAKVDWQVPATISTLVNIPDLASRALGGLISAYELSGEERLLAAAKRVGDFILRSYDTPNRLPVIQYPWKTSLSNRFPYQESQVGLLIQMSLELTKLTQLTSKNEYFDAVSHALQVLWRSAKRVPLDCLFPSVVDASLCKIITEDLIAKGEHHRESMKSIDENLKFVYCQQLDHFSNFTNTIIPSKDYISLYDTLSKMVALTNIDVFATFHETQHDDTLKDLPLNSTSIFEKAMYHITHLMEFSPSSPMDLNVVPGIIFNPVYQQATNELEVQLRRDFRYSPESCLLGATMAYGSHVFHKDLLDTAEHLTESCIKLTKLFEGETSSLLLDGVGPNEEKYDPKRKIHNVLTGKYTGFNKEFSSTNNRVALRPNQGANVGPQKRTFSYIKDERFTNMVLSATDLNANGEKWSNSELPLWINDRDSSHAKILSFEIIESIFYLFRTTGDNRWRERGRELFQMTISRVEKETKGAKGTWHITELGRNTLPSYWFSQTLKYYYLLFEDSSVYSFEDYVISGGGHIFKRRKPVQKEKKDPTVKNVPKESTVD</sequence>
<dbReference type="InterPro" id="IPR001382">
    <property type="entry name" value="Glyco_hydro_47"/>
</dbReference>
<dbReference type="PRINTS" id="PR00747">
    <property type="entry name" value="GLYHDRLASE47"/>
</dbReference>
<dbReference type="OMA" id="YYTFENE"/>
<keyword evidence="9" id="KW-1185">Reference proteome</keyword>
<name>J7SAD2_HUIN7</name>
<dbReference type="EC" id="3.2.1.-" evidence="6"/>
<evidence type="ECO:0000256" key="3">
    <source>
        <dbReference type="ARBA" id="ARBA00007658"/>
    </source>
</evidence>
<comment type="pathway">
    <text evidence="2">Protein modification; protein glycosylation.</text>
</comment>
<dbReference type="InterPro" id="IPR012341">
    <property type="entry name" value="6hp_glycosidase-like_sf"/>
</dbReference>
<dbReference type="Pfam" id="PF01532">
    <property type="entry name" value="Glyco_hydro_47"/>
    <property type="match status" value="1"/>
</dbReference>
<dbReference type="Gene3D" id="1.50.10.10">
    <property type="match status" value="1"/>
</dbReference>
<evidence type="ECO:0000256" key="7">
    <source>
        <dbReference type="SAM" id="MobiDB-lite"/>
    </source>
</evidence>
<gene>
    <name evidence="8" type="primary">KNAG0L00310</name>
    <name evidence="8" type="ordered locus">KNAG_0L00310</name>
</gene>
<dbReference type="PANTHER" id="PTHR11742:SF103">
    <property type="entry name" value="ENDOPLASMIC RETICULUM MANNOSIDASE MNL2-RELATED"/>
    <property type="match status" value="1"/>
</dbReference>
<keyword evidence="6" id="KW-0326">Glycosidase</keyword>